<dbReference type="KEGG" id="aten:116298851"/>
<dbReference type="InterPro" id="IPR012677">
    <property type="entry name" value="Nucleotide-bd_a/b_plait_sf"/>
</dbReference>
<evidence type="ECO:0000256" key="3">
    <source>
        <dbReference type="SAM" id="MobiDB-lite"/>
    </source>
</evidence>
<dbReference type="InterPro" id="IPR019416">
    <property type="entry name" value="NCBP3"/>
</dbReference>
<evidence type="ECO:0000256" key="2">
    <source>
        <dbReference type="ARBA" id="ARBA00019876"/>
    </source>
</evidence>
<dbReference type="GO" id="GO:0000340">
    <property type="term" value="F:RNA 7-methylguanosine cap binding"/>
    <property type="evidence" value="ECO:0007669"/>
    <property type="project" value="InterPro"/>
</dbReference>
<proteinExistence type="inferred from homology"/>
<comment type="similarity">
    <text evidence="1">Belongs to the NCBP3 family.</text>
</comment>
<dbReference type="GO" id="GO:0003729">
    <property type="term" value="F:mRNA binding"/>
    <property type="evidence" value="ECO:0007669"/>
    <property type="project" value="InterPro"/>
</dbReference>
<dbReference type="GO" id="GO:0005634">
    <property type="term" value="C:nucleus"/>
    <property type="evidence" value="ECO:0007669"/>
    <property type="project" value="TreeGrafter"/>
</dbReference>
<feature type="region of interest" description="Disordered" evidence="3">
    <location>
        <begin position="1"/>
        <end position="37"/>
    </location>
</feature>
<name>A0A6P8IC89_ACTTE</name>
<feature type="compositionally biased region" description="Basic and acidic residues" evidence="3">
    <location>
        <begin position="1"/>
        <end position="10"/>
    </location>
</feature>
<protein>
    <recommendedName>
        <fullName evidence="2">Nuclear cap-binding protein subunit 3</fullName>
    </recommendedName>
</protein>
<evidence type="ECO:0000256" key="1">
    <source>
        <dbReference type="ARBA" id="ARBA00006069"/>
    </source>
</evidence>
<feature type="compositionally biased region" description="Acidic residues" evidence="3">
    <location>
        <begin position="11"/>
        <end position="21"/>
    </location>
</feature>
<dbReference type="PANTHER" id="PTHR16291">
    <property type="entry name" value="NUCLEAR CAP-BINDING PROTEIN SUBUNIT 3"/>
    <property type="match status" value="1"/>
</dbReference>
<accession>A0A6P8IC89</accession>
<dbReference type="Pfam" id="PF10309">
    <property type="entry name" value="NCBP3"/>
    <property type="match status" value="1"/>
</dbReference>
<dbReference type="InParanoid" id="A0A6P8IC89"/>
<evidence type="ECO:0000313" key="4">
    <source>
        <dbReference type="Proteomes" id="UP000515163"/>
    </source>
</evidence>
<organism evidence="4 5">
    <name type="scientific">Actinia tenebrosa</name>
    <name type="common">Australian red waratah sea anemone</name>
    <dbReference type="NCBI Taxonomy" id="6105"/>
    <lineage>
        <taxon>Eukaryota</taxon>
        <taxon>Metazoa</taxon>
        <taxon>Cnidaria</taxon>
        <taxon>Anthozoa</taxon>
        <taxon>Hexacorallia</taxon>
        <taxon>Actiniaria</taxon>
        <taxon>Actiniidae</taxon>
        <taxon>Actinia</taxon>
    </lineage>
</organism>
<feature type="compositionally biased region" description="Basic and acidic residues" evidence="3">
    <location>
        <begin position="306"/>
        <end position="329"/>
    </location>
</feature>
<feature type="region of interest" description="Disordered" evidence="3">
    <location>
        <begin position="217"/>
        <end position="242"/>
    </location>
</feature>
<feature type="compositionally biased region" description="Basic and acidic residues" evidence="3">
    <location>
        <begin position="274"/>
        <end position="298"/>
    </location>
</feature>
<dbReference type="OrthoDB" id="422106at2759"/>
<dbReference type="GeneID" id="116298851"/>
<dbReference type="Proteomes" id="UP000515163">
    <property type="component" value="Unplaced"/>
</dbReference>
<dbReference type="RefSeq" id="XP_031563282.1">
    <property type="nucleotide sequence ID" value="XM_031707422.1"/>
</dbReference>
<sequence>MEFEELKIEIPIEEEQEEEQEGLQLPPKKYENTAGGFVTGFDVNSKEAIERKARRRKRFGVIEEKEEEETNKDKETDGNDENEMILPKDTPKIPEGEIRKDALHVYGIDNMSTKDVFNYFEEYGPESIEWIDDASCNVVWEDEHSAARALDSMGKSLNSSEPGNENSVLQWKAGPLCKKAKGRLLLRFATKKDKKQPGAAKRSMYYLVHGYPGQSTGKKKGIVSKSRKRKLMQDKERARHKYSGEPDVEFIEKMEVEEQEKMEVDEPAMKVIVKNDRTLESTSKEVPERLRMRMHADDLGSENDPDEKSKIHDRLQERLQERKPDKLQDKIQDRIQIEVDNTAKNEGIDLRERLKTRRKHGFDFMDRPSLSIEIREEQS</sequence>
<dbReference type="PANTHER" id="PTHR16291:SF0">
    <property type="entry name" value="NUCLEAR CAP-BINDING PROTEIN SUBUNIT 3"/>
    <property type="match status" value="1"/>
</dbReference>
<gene>
    <name evidence="5" type="primary">LOC116298851</name>
</gene>
<feature type="region of interest" description="Disordered" evidence="3">
    <location>
        <begin position="274"/>
        <end position="329"/>
    </location>
</feature>
<keyword evidence="4" id="KW-1185">Reference proteome</keyword>
<reference evidence="5" key="1">
    <citation type="submission" date="2025-08" db="UniProtKB">
        <authorList>
            <consortium name="RefSeq"/>
        </authorList>
    </citation>
    <scope>IDENTIFICATION</scope>
    <source>
        <tissue evidence="5">Tentacle</tissue>
    </source>
</reference>
<feature type="region of interest" description="Disordered" evidence="3">
    <location>
        <begin position="60"/>
        <end position="94"/>
    </location>
</feature>
<feature type="compositionally biased region" description="Basic residues" evidence="3">
    <location>
        <begin position="217"/>
        <end position="230"/>
    </location>
</feature>
<evidence type="ECO:0000313" key="5">
    <source>
        <dbReference type="RefSeq" id="XP_031563282.1"/>
    </source>
</evidence>
<dbReference type="Gene3D" id="3.30.70.330">
    <property type="match status" value="1"/>
</dbReference>
<dbReference type="AlphaFoldDB" id="A0A6P8IC89"/>